<dbReference type="EMBL" id="AOBS01000053">
    <property type="protein sequence ID" value="EMD99743.1"/>
    <property type="molecule type" value="Genomic_DNA"/>
</dbReference>
<evidence type="ECO:0000256" key="1">
    <source>
        <dbReference type="SAM" id="MobiDB-lite"/>
    </source>
</evidence>
<proteinExistence type="predicted"/>
<feature type="compositionally biased region" description="Basic and acidic residues" evidence="1">
    <location>
        <begin position="54"/>
        <end position="83"/>
    </location>
</feature>
<name>M2VJB1_STUST</name>
<dbReference type="eggNOG" id="ENOG5033G16">
    <property type="taxonomic scope" value="Bacteria"/>
</dbReference>
<evidence type="ECO:0000313" key="3">
    <source>
        <dbReference type="Proteomes" id="UP000011700"/>
    </source>
</evidence>
<accession>M2VJB1</accession>
<sequence>MDLESMSMAELLDIHNELADTKAGPKTFASKAKLIERITKTAEAKSIDLGSFRQRSEPEVAVRDAEQQTERTEAPEATTETKPKRGKGVGDLARALIMDEAGYPYQLIAAMVNAQVDGASASPKSVAWYASKMRKAGIDVPARKKHFSADLNEEDSAEWLAGVTVTPPAE</sequence>
<dbReference type="AlphaFoldDB" id="M2VJB1"/>
<comment type="caution">
    <text evidence="2">The sequence shown here is derived from an EMBL/GenBank/DDBJ whole genome shotgun (WGS) entry which is preliminary data.</text>
</comment>
<dbReference type="RefSeq" id="WP_003301192.1">
    <property type="nucleotide sequence ID" value="NZ_AOBS01000053.1"/>
</dbReference>
<evidence type="ECO:0000313" key="2">
    <source>
        <dbReference type="EMBL" id="EMD99743.1"/>
    </source>
</evidence>
<dbReference type="Proteomes" id="UP000011700">
    <property type="component" value="Unassembled WGS sequence"/>
</dbReference>
<feature type="region of interest" description="Disordered" evidence="1">
    <location>
        <begin position="54"/>
        <end position="87"/>
    </location>
</feature>
<gene>
    <name evidence="2" type="ORF">B381_12518</name>
</gene>
<reference evidence="2 3" key="1">
    <citation type="journal article" date="2013" name="Genome Announc.">
        <title>Draft Genome of Pseudomonas stutzeri Strain NF13, a Nitrogen Fixer Isolated from the Galapagos Rift Hydrothermal Vent.</title>
        <authorList>
            <person name="Pena A."/>
            <person name="Busquets A."/>
            <person name="Gomila M."/>
            <person name="Mayol J."/>
            <person name="Bosch R."/>
            <person name="Nogales B."/>
            <person name="Garcia-Valdes E."/>
            <person name="Bennasar A."/>
            <person name="Lalucat J."/>
        </authorList>
    </citation>
    <scope>NUCLEOTIDE SEQUENCE [LARGE SCALE GENOMIC DNA]</scope>
    <source>
        <strain evidence="2 3">NF13</strain>
    </source>
</reference>
<dbReference type="PATRIC" id="fig|1212548.4.peg.2455"/>
<dbReference type="OrthoDB" id="9156053at2"/>
<protein>
    <submittedName>
        <fullName evidence="2">Uncharacterized protein</fullName>
    </submittedName>
</protein>
<organism evidence="2 3">
    <name type="scientific">Stutzerimonas stutzeri NF13</name>
    <dbReference type="NCBI Taxonomy" id="1212548"/>
    <lineage>
        <taxon>Bacteria</taxon>
        <taxon>Pseudomonadati</taxon>
        <taxon>Pseudomonadota</taxon>
        <taxon>Gammaproteobacteria</taxon>
        <taxon>Pseudomonadales</taxon>
        <taxon>Pseudomonadaceae</taxon>
        <taxon>Stutzerimonas</taxon>
    </lineage>
</organism>